<evidence type="ECO:0000313" key="2">
    <source>
        <dbReference type="EMBL" id="MBW78090.1"/>
    </source>
</evidence>
<organism evidence="2">
    <name type="scientific">Anopheles darlingi</name>
    <name type="common">Mosquito</name>
    <dbReference type="NCBI Taxonomy" id="43151"/>
    <lineage>
        <taxon>Eukaryota</taxon>
        <taxon>Metazoa</taxon>
        <taxon>Ecdysozoa</taxon>
        <taxon>Arthropoda</taxon>
        <taxon>Hexapoda</taxon>
        <taxon>Insecta</taxon>
        <taxon>Pterygota</taxon>
        <taxon>Neoptera</taxon>
        <taxon>Endopterygota</taxon>
        <taxon>Diptera</taxon>
        <taxon>Nematocera</taxon>
        <taxon>Culicoidea</taxon>
        <taxon>Culicidae</taxon>
        <taxon>Anophelinae</taxon>
        <taxon>Anopheles</taxon>
    </lineage>
</organism>
<sequence length="157" mass="17352">MLAIFIIYRFLTHCCCCCCLLSLSVAVADGLLHHPPLLLVDKWFVTLEHTRPCAGGLSFAKFQQTSQPTDGRVRAKRAPGRGGCTYDSYQLINIKDPPGGWEAVCVGIQQLLSLRWWWWSLTGAASLVSRELVPPYIVGFAARGRLAPGSQLLLRPI</sequence>
<feature type="chain" id="PRO_5014869745" evidence="1">
    <location>
        <begin position="31"/>
        <end position="157"/>
    </location>
</feature>
<reference evidence="2" key="1">
    <citation type="submission" date="2018-01" db="EMBL/GenBank/DDBJ databases">
        <title>An insight into the sialome of Amazonian anophelines.</title>
        <authorList>
            <person name="Ribeiro J.M."/>
            <person name="Scarpassa V."/>
            <person name="Calvo E."/>
        </authorList>
    </citation>
    <scope>NUCLEOTIDE SEQUENCE</scope>
</reference>
<feature type="signal peptide" evidence="1">
    <location>
        <begin position="1"/>
        <end position="30"/>
    </location>
</feature>
<dbReference type="EMBL" id="GGFL01013912">
    <property type="protein sequence ID" value="MBW78090.1"/>
    <property type="molecule type" value="Transcribed_RNA"/>
</dbReference>
<dbReference type="AlphaFoldDB" id="A0A2M4DKL2"/>
<keyword evidence="1" id="KW-0732">Signal</keyword>
<proteinExistence type="predicted"/>
<evidence type="ECO:0000256" key="1">
    <source>
        <dbReference type="SAM" id="SignalP"/>
    </source>
</evidence>
<accession>A0A2M4DKL2</accession>
<name>A0A2M4DKL2_ANODA</name>
<protein>
    <submittedName>
        <fullName evidence="2">Putative secreted protein</fullName>
    </submittedName>
</protein>